<keyword evidence="3" id="KW-1185">Reference proteome</keyword>
<gene>
    <name evidence="2" type="ORF">CANVERA_P1552</name>
</gene>
<proteinExistence type="predicted"/>
<evidence type="ECO:0000313" key="2">
    <source>
        <dbReference type="EMBL" id="CAI5757035.1"/>
    </source>
</evidence>
<feature type="compositionally biased region" description="Acidic residues" evidence="1">
    <location>
        <begin position="109"/>
        <end position="126"/>
    </location>
</feature>
<organism evidence="2 3">
    <name type="scientific">Candida verbasci</name>
    <dbReference type="NCBI Taxonomy" id="1227364"/>
    <lineage>
        <taxon>Eukaryota</taxon>
        <taxon>Fungi</taxon>
        <taxon>Dikarya</taxon>
        <taxon>Ascomycota</taxon>
        <taxon>Saccharomycotina</taxon>
        <taxon>Pichiomycetes</taxon>
        <taxon>Debaryomycetaceae</taxon>
        <taxon>Candida/Lodderomyces clade</taxon>
        <taxon>Candida</taxon>
    </lineage>
</organism>
<sequence length="203" mass="23847">MEVVLKYNKEKYNNKKRSKIVKLNYSPKKKRRNSGNTDKGDINEILANLTTYNDENSFEEVETEWFKSYLLVNDRLHFLKELYKSIELIKKRKLSGDLNIKRNPSLLLEDSENEETNDEQEDEDTNDIQKISIKPNAKKNKSKMKIKKPAKREKEKVEQLSTDVNENSGVNTEVKSDTNEPQSTPVPNGITRRQRQRRVQFNV</sequence>
<dbReference type="EMBL" id="CANTUO010000001">
    <property type="protein sequence ID" value="CAI5757035.1"/>
    <property type="molecule type" value="Genomic_DNA"/>
</dbReference>
<name>A0A9W4TTC1_9ASCO</name>
<feature type="compositionally biased region" description="Basic residues" evidence="1">
    <location>
        <begin position="192"/>
        <end position="203"/>
    </location>
</feature>
<dbReference type="AlphaFoldDB" id="A0A9W4TTC1"/>
<reference evidence="2" key="1">
    <citation type="submission" date="2022-12" db="EMBL/GenBank/DDBJ databases">
        <authorList>
            <person name="Brejova B."/>
        </authorList>
    </citation>
    <scope>NUCLEOTIDE SEQUENCE</scope>
</reference>
<feature type="region of interest" description="Disordered" evidence="1">
    <location>
        <begin position="109"/>
        <end position="203"/>
    </location>
</feature>
<accession>A0A9W4TTC1</accession>
<comment type="caution">
    <text evidence="2">The sequence shown here is derived from an EMBL/GenBank/DDBJ whole genome shotgun (WGS) entry which is preliminary data.</text>
</comment>
<evidence type="ECO:0000313" key="3">
    <source>
        <dbReference type="Proteomes" id="UP001152885"/>
    </source>
</evidence>
<feature type="compositionally biased region" description="Basic residues" evidence="1">
    <location>
        <begin position="136"/>
        <end position="151"/>
    </location>
</feature>
<dbReference type="Proteomes" id="UP001152885">
    <property type="component" value="Unassembled WGS sequence"/>
</dbReference>
<evidence type="ECO:0000256" key="1">
    <source>
        <dbReference type="SAM" id="MobiDB-lite"/>
    </source>
</evidence>
<dbReference type="OrthoDB" id="4026805at2759"/>
<feature type="compositionally biased region" description="Polar residues" evidence="1">
    <location>
        <begin position="159"/>
        <end position="186"/>
    </location>
</feature>
<protein>
    <submittedName>
        <fullName evidence="2">Uncharacterized protein</fullName>
    </submittedName>
</protein>